<dbReference type="RefSeq" id="WP_155364852.1">
    <property type="nucleotide sequence ID" value="NZ_CP043930.1"/>
</dbReference>
<dbReference type="Gene3D" id="3.80.10.10">
    <property type="entry name" value="Ribonuclease Inhibitor"/>
    <property type="match status" value="1"/>
</dbReference>
<organism evidence="1 2">
    <name type="scientific">Gimesia benthica</name>
    <dbReference type="NCBI Taxonomy" id="2608982"/>
    <lineage>
        <taxon>Bacteria</taxon>
        <taxon>Pseudomonadati</taxon>
        <taxon>Planctomycetota</taxon>
        <taxon>Planctomycetia</taxon>
        <taxon>Planctomycetales</taxon>
        <taxon>Planctomycetaceae</taxon>
        <taxon>Gimesia</taxon>
    </lineage>
</organism>
<dbReference type="AlphaFoldDB" id="A0A6I6AD64"/>
<dbReference type="Proteomes" id="UP000427281">
    <property type="component" value="Chromosome"/>
</dbReference>
<evidence type="ECO:0000313" key="2">
    <source>
        <dbReference type="Proteomes" id="UP000427281"/>
    </source>
</evidence>
<dbReference type="InterPro" id="IPR032675">
    <property type="entry name" value="LRR_dom_sf"/>
</dbReference>
<evidence type="ECO:0000313" key="1">
    <source>
        <dbReference type="EMBL" id="QGQ23956.1"/>
    </source>
</evidence>
<gene>
    <name evidence="1" type="ORF">F1728_15260</name>
</gene>
<dbReference type="PANTHER" id="PTHR12904:SF23">
    <property type="entry name" value="PROTEIN ZER-1 HOMOLOG"/>
    <property type="match status" value="1"/>
</dbReference>
<keyword evidence="2" id="KW-1185">Reference proteome</keyword>
<dbReference type="SUPFAM" id="SSF52047">
    <property type="entry name" value="RNI-like"/>
    <property type="match status" value="1"/>
</dbReference>
<sequence length="307" mass="34662">MTEEEIIKRLEQERVSCFPVKEDGSLFITMQGSEKSSDAIANICKQICKLERISKLDFSNTALRGSGLQELQGLPNVKYIDLSRTMIAGLDYKYLKSFPKLEELHCSPISRIDEAMVYIGQNKGIKNLGLFQVRISDMGFEALYDLKHLEKIDITGAPISKGFNTLLNFKNLRELTISETQADDSTLEMIGHLLNMEELFFNHTLVTNEGFDFLGDLKNLTTLGFSGQRVTKDGVKQLVTGEVASSLTLFPRLDYIHFCDIPFDSESVKILATLKKVGHMNFDKSCPMSDSDKIFLKNSLPNCDIWF</sequence>
<name>A0A6I6AD64_9PLAN</name>
<dbReference type="EMBL" id="CP043930">
    <property type="protein sequence ID" value="QGQ23956.1"/>
    <property type="molecule type" value="Genomic_DNA"/>
</dbReference>
<protein>
    <recommendedName>
        <fullName evidence="3">Leucine-rich repeat domain-containing protein</fullName>
    </recommendedName>
</protein>
<evidence type="ECO:0008006" key="3">
    <source>
        <dbReference type="Google" id="ProtNLM"/>
    </source>
</evidence>
<dbReference type="InterPro" id="IPR051341">
    <property type="entry name" value="Zyg-11_UBL_adapter"/>
</dbReference>
<proteinExistence type="predicted"/>
<accession>A0A6I6AD64</accession>
<reference evidence="1 2" key="1">
    <citation type="submission" date="2019-09" db="EMBL/GenBank/DDBJ databases">
        <title>Gimesia benthica sp. nov., a novel bacterium isolated from deep-sea water of the Northwest Indian Ocean.</title>
        <authorList>
            <person name="Dai X."/>
        </authorList>
    </citation>
    <scope>NUCLEOTIDE SEQUENCE [LARGE SCALE GENOMIC DNA]</scope>
    <source>
        <strain evidence="1 2">E7</strain>
    </source>
</reference>
<dbReference type="PANTHER" id="PTHR12904">
    <property type="match status" value="1"/>
</dbReference>
<dbReference type="KEGG" id="gim:F1728_15260"/>